<reference evidence="11 12" key="2">
    <citation type="submission" date="2025-04" db="UniProtKB">
        <authorList>
            <consortium name="RefSeq"/>
        </authorList>
    </citation>
    <scope>IDENTIFICATION</scope>
    <source>
        <strain evidence="11 12">S238N-H82</strain>
        <tissue evidence="11 12">Testes</tissue>
    </source>
</reference>
<keyword evidence="5" id="KW-0158">Chromosome</keyword>
<dbReference type="KEGG" id="bfo:118425555"/>
<gene>
    <name evidence="11 12 13" type="primary">LOC118425555</name>
</gene>
<evidence type="ECO:0000256" key="8">
    <source>
        <dbReference type="SAM" id="Coils"/>
    </source>
</evidence>
<dbReference type="InterPro" id="IPR025212">
    <property type="entry name" value="CAD_CENP-Q"/>
</dbReference>
<name>A0A9J7LXS1_BRAFL</name>
<evidence type="ECO:0000313" key="12">
    <source>
        <dbReference type="RefSeq" id="XP_035690375.1"/>
    </source>
</evidence>
<dbReference type="RefSeq" id="XP_035690374.1">
    <property type="nucleotide sequence ID" value="XM_035834481.1"/>
</dbReference>
<feature type="coiled-coil region" evidence="8">
    <location>
        <begin position="169"/>
        <end position="217"/>
    </location>
</feature>
<dbReference type="GO" id="GO:0000775">
    <property type="term" value="C:chromosome, centromeric region"/>
    <property type="evidence" value="ECO:0007669"/>
    <property type="project" value="UniProtKB-SubCell"/>
</dbReference>
<dbReference type="OrthoDB" id="8927710at2759"/>
<dbReference type="Proteomes" id="UP000001554">
    <property type="component" value="Chromosome 11"/>
</dbReference>
<dbReference type="GeneID" id="118425555"/>
<dbReference type="PANTHER" id="PTHR31345:SF3">
    <property type="entry name" value="CENTROMERE PROTEIN Q"/>
    <property type="match status" value="1"/>
</dbReference>
<keyword evidence="10" id="KW-1185">Reference proteome</keyword>
<sequence>MARTKITRKRETTSTKTVTSGRVDGHRITRAKSTSSSSGPDSEPNKKGGNRKRHMASSGSGSSHSTSATTAAKRSRPKHPVPAVEYRKRRISAVAMKKWKSISSETKLMTWNIMDAAVTSVLSSIKPGRRGFNEVQDQLNNLRDGISERLSTVKAPAKKVDHTAIHAKRKMIREDLKMQEEQLAVLEAEIKRLEKAVSKKEKKVDRLKSAAETATEIELHPILENLPAPCLNLPPLTTGDQYRSQAPTGTTPAHLLQSIIN</sequence>
<keyword evidence="7" id="KW-0137">Centromere</keyword>
<accession>A0A9J7LXS1</accession>
<protein>
    <recommendedName>
        <fullName evidence="4">Centromere protein Q</fullName>
    </recommendedName>
</protein>
<evidence type="ECO:0000256" key="7">
    <source>
        <dbReference type="ARBA" id="ARBA00023328"/>
    </source>
</evidence>
<comment type="subcellular location">
    <subcellularLocation>
        <location evidence="2">Chromosome</location>
        <location evidence="2">Centromere</location>
    </subcellularLocation>
    <subcellularLocation>
        <location evidence="1">Nucleus</location>
    </subcellularLocation>
</comment>
<dbReference type="RefSeq" id="XP_035690375.1">
    <property type="nucleotide sequence ID" value="XM_035834482.1"/>
</dbReference>
<dbReference type="AlphaFoldDB" id="A0A9J7LXS1"/>
<evidence type="ECO:0000313" key="10">
    <source>
        <dbReference type="Proteomes" id="UP000001554"/>
    </source>
</evidence>
<evidence type="ECO:0000256" key="5">
    <source>
        <dbReference type="ARBA" id="ARBA00022454"/>
    </source>
</evidence>
<feature type="region of interest" description="Disordered" evidence="9">
    <location>
        <begin position="1"/>
        <end position="83"/>
    </location>
</feature>
<reference evidence="10" key="1">
    <citation type="journal article" date="2020" name="Nat. Ecol. Evol.">
        <title>Deeply conserved synteny resolves early events in vertebrate evolution.</title>
        <authorList>
            <person name="Simakov O."/>
            <person name="Marletaz F."/>
            <person name="Yue J.X."/>
            <person name="O'Connell B."/>
            <person name="Jenkins J."/>
            <person name="Brandt A."/>
            <person name="Calef R."/>
            <person name="Tung C.H."/>
            <person name="Huang T.K."/>
            <person name="Schmutz J."/>
            <person name="Satoh N."/>
            <person name="Yu J.K."/>
            <person name="Putnam N.H."/>
            <person name="Green R.E."/>
            <person name="Rokhsar D.S."/>
        </authorList>
    </citation>
    <scope>NUCLEOTIDE SEQUENCE [LARGE SCALE GENOMIC DNA]</scope>
    <source>
        <strain evidence="10">S238N-H82</strain>
    </source>
</reference>
<evidence type="ECO:0000313" key="11">
    <source>
        <dbReference type="RefSeq" id="XP_035690374.1"/>
    </source>
</evidence>
<keyword evidence="6" id="KW-0539">Nucleus</keyword>
<organism evidence="10 12">
    <name type="scientific">Branchiostoma floridae</name>
    <name type="common">Florida lancelet</name>
    <name type="synonym">Amphioxus</name>
    <dbReference type="NCBI Taxonomy" id="7739"/>
    <lineage>
        <taxon>Eukaryota</taxon>
        <taxon>Metazoa</taxon>
        <taxon>Chordata</taxon>
        <taxon>Cephalochordata</taxon>
        <taxon>Leptocardii</taxon>
        <taxon>Amphioxiformes</taxon>
        <taxon>Branchiostomatidae</taxon>
        <taxon>Branchiostoma</taxon>
    </lineage>
</organism>
<feature type="compositionally biased region" description="Low complexity" evidence="9">
    <location>
        <begin position="56"/>
        <end position="72"/>
    </location>
</feature>
<evidence type="ECO:0000256" key="6">
    <source>
        <dbReference type="ARBA" id="ARBA00023242"/>
    </source>
</evidence>
<evidence type="ECO:0000256" key="4">
    <source>
        <dbReference type="ARBA" id="ARBA00016397"/>
    </source>
</evidence>
<evidence type="ECO:0000256" key="9">
    <source>
        <dbReference type="SAM" id="MobiDB-lite"/>
    </source>
</evidence>
<proteinExistence type="inferred from homology"/>
<dbReference type="RefSeq" id="XP_035690376.1">
    <property type="nucleotide sequence ID" value="XM_035834483.1"/>
</dbReference>
<dbReference type="OMA" id="RWKPISK"/>
<dbReference type="GO" id="GO:0005634">
    <property type="term" value="C:nucleus"/>
    <property type="evidence" value="ECO:0007669"/>
    <property type="project" value="UniProtKB-SubCell"/>
</dbReference>
<comment type="similarity">
    <text evidence="3">Belongs to the CENP-Q/OKP1 family.</text>
</comment>
<evidence type="ECO:0000313" key="13">
    <source>
        <dbReference type="RefSeq" id="XP_035690376.1"/>
    </source>
</evidence>
<dbReference type="PANTHER" id="PTHR31345">
    <property type="entry name" value="CENTROMERE PROTEIN Q"/>
    <property type="match status" value="1"/>
</dbReference>
<evidence type="ECO:0000256" key="1">
    <source>
        <dbReference type="ARBA" id="ARBA00004123"/>
    </source>
</evidence>
<evidence type="ECO:0000256" key="2">
    <source>
        <dbReference type="ARBA" id="ARBA00004584"/>
    </source>
</evidence>
<evidence type="ECO:0000256" key="3">
    <source>
        <dbReference type="ARBA" id="ARBA00008191"/>
    </source>
</evidence>
<keyword evidence="8" id="KW-0175">Coiled coil</keyword>